<gene>
    <name evidence="2" type="ORF">PXEA_LOCUS1082</name>
</gene>
<dbReference type="Proteomes" id="UP000784294">
    <property type="component" value="Unassembled WGS sequence"/>
</dbReference>
<keyword evidence="3" id="KW-1185">Reference proteome</keyword>
<protein>
    <submittedName>
        <fullName evidence="2">Uncharacterized protein</fullName>
    </submittedName>
</protein>
<evidence type="ECO:0000313" key="2">
    <source>
        <dbReference type="EMBL" id="VEL07642.1"/>
    </source>
</evidence>
<evidence type="ECO:0000256" key="1">
    <source>
        <dbReference type="SAM" id="MobiDB-lite"/>
    </source>
</evidence>
<feature type="region of interest" description="Disordered" evidence="1">
    <location>
        <begin position="1"/>
        <end position="20"/>
    </location>
</feature>
<reference evidence="2" key="1">
    <citation type="submission" date="2018-11" db="EMBL/GenBank/DDBJ databases">
        <authorList>
            <consortium name="Pathogen Informatics"/>
        </authorList>
    </citation>
    <scope>NUCLEOTIDE SEQUENCE</scope>
</reference>
<dbReference type="AlphaFoldDB" id="A0A3S5BL61"/>
<sequence length="341" mass="34293">MNGQTSKSVLTTTPGSTSVSGQTFLPVSCLSLSSPGLRRLSGPMLALLDACASPGAGLVGLPSENPSRCAAFNSIGDLIGCRESGGADDSASGPVAWRLGQIGKKNPPNCQDNDTAGGSGRWTGALGRGPLTGGETISATGESQTPLICRDVFRPSADMLPFVCPLPTPLGELNLPAALSALFESASAGAPLTGFVPAFATEPHTSGAIGDPIGSGNSCHAENPVPLQTPVANYFQNASVPACQINTPAFLTLPSPSGAALAFPPADRFNSSAFKQSALQMTFGATASFPSSNLNLPTVWSATDACSEYALSPIATASTAALTTTTTTTPAIGLMNSSSSK</sequence>
<organism evidence="2 3">
    <name type="scientific">Protopolystoma xenopodis</name>
    <dbReference type="NCBI Taxonomy" id="117903"/>
    <lineage>
        <taxon>Eukaryota</taxon>
        <taxon>Metazoa</taxon>
        <taxon>Spiralia</taxon>
        <taxon>Lophotrochozoa</taxon>
        <taxon>Platyhelminthes</taxon>
        <taxon>Monogenea</taxon>
        <taxon>Polyopisthocotylea</taxon>
        <taxon>Polystomatidea</taxon>
        <taxon>Polystomatidae</taxon>
        <taxon>Protopolystoma</taxon>
    </lineage>
</organism>
<evidence type="ECO:0000313" key="3">
    <source>
        <dbReference type="Proteomes" id="UP000784294"/>
    </source>
</evidence>
<accession>A0A3S5BL61</accession>
<proteinExistence type="predicted"/>
<name>A0A3S5BL61_9PLAT</name>
<dbReference type="EMBL" id="CAAALY010002176">
    <property type="protein sequence ID" value="VEL07642.1"/>
    <property type="molecule type" value="Genomic_DNA"/>
</dbReference>
<comment type="caution">
    <text evidence="2">The sequence shown here is derived from an EMBL/GenBank/DDBJ whole genome shotgun (WGS) entry which is preliminary data.</text>
</comment>